<keyword evidence="2" id="KW-0812">Transmembrane</keyword>
<evidence type="ECO:0000256" key="1">
    <source>
        <dbReference type="SAM" id="MobiDB-lite"/>
    </source>
</evidence>
<reference evidence="3 4" key="1">
    <citation type="submission" date="2019-06" db="EMBL/GenBank/DDBJ databases">
        <title>Sequencing the genomes of 1000 actinobacteria strains.</title>
        <authorList>
            <person name="Klenk H.-P."/>
        </authorList>
    </citation>
    <scope>NUCLEOTIDE SEQUENCE [LARGE SCALE GENOMIC DNA]</scope>
    <source>
        <strain evidence="3 4">DSM 41649</strain>
    </source>
</reference>
<gene>
    <name evidence="3" type="ORF">FB465_2172</name>
</gene>
<feature type="transmembrane region" description="Helical" evidence="2">
    <location>
        <begin position="12"/>
        <end position="35"/>
    </location>
</feature>
<keyword evidence="4" id="KW-1185">Reference proteome</keyword>
<protein>
    <submittedName>
        <fullName evidence="3">Uncharacterized protein</fullName>
    </submittedName>
</protein>
<dbReference type="AlphaFoldDB" id="A0A561ENH7"/>
<evidence type="ECO:0000256" key="2">
    <source>
        <dbReference type="SAM" id="Phobius"/>
    </source>
</evidence>
<evidence type="ECO:0000313" key="4">
    <source>
        <dbReference type="Proteomes" id="UP000318416"/>
    </source>
</evidence>
<comment type="caution">
    <text evidence="3">The sequence shown here is derived from an EMBL/GenBank/DDBJ whole genome shotgun (WGS) entry which is preliminary data.</text>
</comment>
<name>A0A561ENH7_9ACTN</name>
<dbReference type="Proteomes" id="UP000318416">
    <property type="component" value="Unassembled WGS sequence"/>
</dbReference>
<sequence length="136" mass="14070">MASQQQPSATPTPLVGCLGLIAAVIIGGAGCSLLSDDQEPATPDPTPAQKLAALDGGNRPAADYQQLLNLWSPNCTQDQAELAGLTYAALEDLRKNGVTGETEYSVLAQLNGSTRAGTPTDCKVVAAAYLVLRERS</sequence>
<evidence type="ECO:0000313" key="3">
    <source>
        <dbReference type="EMBL" id="TWE17167.1"/>
    </source>
</evidence>
<proteinExistence type="predicted"/>
<dbReference type="EMBL" id="VIVR01000001">
    <property type="protein sequence ID" value="TWE17167.1"/>
    <property type="molecule type" value="Genomic_DNA"/>
</dbReference>
<keyword evidence="2" id="KW-0472">Membrane</keyword>
<organism evidence="3 4">
    <name type="scientific">Kitasatospora atroaurantiaca</name>
    <dbReference type="NCBI Taxonomy" id="285545"/>
    <lineage>
        <taxon>Bacteria</taxon>
        <taxon>Bacillati</taxon>
        <taxon>Actinomycetota</taxon>
        <taxon>Actinomycetes</taxon>
        <taxon>Kitasatosporales</taxon>
        <taxon>Streptomycetaceae</taxon>
        <taxon>Kitasatospora</taxon>
    </lineage>
</organism>
<feature type="region of interest" description="Disordered" evidence="1">
    <location>
        <begin position="35"/>
        <end position="56"/>
    </location>
</feature>
<keyword evidence="2" id="KW-1133">Transmembrane helix</keyword>
<dbReference type="RefSeq" id="WP_145789771.1">
    <property type="nucleotide sequence ID" value="NZ_BAAABR010000089.1"/>
</dbReference>
<dbReference type="OrthoDB" id="9838696at2"/>
<accession>A0A561ENH7</accession>